<dbReference type="Proteomes" id="UP000041254">
    <property type="component" value="Unassembled WGS sequence"/>
</dbReference>
<evidence type="ECO:0000313" key="4">
    <source>
        <dbReference type="EMBL" id="CEM04614.1"/>
    </source>
</evidence>
<dbReference type="GO" id="GO:0005739">
    <property type="term" value="C:mitochondrion"/>
    <property type="evidence" value="ECO:0007669"/>
    <property type="project" value="TreeGrafter"/>
</dbReference>
<dbReference type="GO" id="GO:0034986">
    <property type="term" value="F:iron chaperone activity"/>
    <property type="evidence" value="ECO:0007669"/>
    <property type="project" value="TreeGrafter"/>
</dbReference>
<dbReference type="InterPro" id="IPR002908">
    <property type="entry name" value="Frataxin/CyaY"/>
</dbReference>
<dbReference type="InParanoid" id="A0A0G4F081"/>
<dbReference type="AlphaFoldDB" id="A0A0G4F081"/>
<evidence type="ECO:0008006" key="6">
    <source>
        <dbReference type="Google" id="ProtNLM"/>
    </source>
</evidence>
<dbReference type="SUPFAM" id="SSF55387">
    <property type="entry name" value="Frataxin/Nqo15-like"/>
    <property type="match status" value="1"/>
</dbReference>
<dbReference type="PANTHER" id="PTHR16821:SF2">
    <property type="entry name" value="FRATAXIN, MITOCHONDRIAL"/>
    <property type="match status" value="1"/>
</dbReference>
<dbReference type="EMBL" id="CDMY01000354">
    <property type="protein sequence ID" value="CEM04614.1"/>
    <property type="molecule type" value="Genomic_DNA"/>
</dbReference>
<proteinExistence type="inferred from homology"/>
<keyword evidence="3" id="KW-0408">Iron</keyword>
<keyword evidence="2" id="KW-0813">Transport</keyword>
<dbReference type="GO" id="GO:0016226">
    <property type="term" value="P:iron-sulfur cluster assembly"/>
    <property type="evidence" value="ECO:0007669"/>
    <property type="project" value="InterPro"/>
</dbReference>
<dbReference type="NCBIfam" id="TIGR03421">
    <property type="entry name" value="FeS_CyaY"/>
    <property type="match status" value="1"/>
</dbReference>
<name>A0A0G4F081_VITBC</name>
<dbReference type="GO" id="GO:0006879">
    <property type="term" value="P:intracellular iron ion homeostasis"/>
    <property type="evidence" value="ECO:0007669"/>
    <property type="project" value="TreeGrafter"/>
</dbReference>
<organism evidence="4 5">
    <name type="scientific">Vitrella brassicaformis (strain CCMP3155)</name>
    <dbReference type="NCBI Taxonomy" id="1169540"/>
    <lineage>
        <taxon>Eukaryota</taxon>
        <taxon>Sar</taxon>
        <taxon>Alveolata</taxon>
        <taxon>Colpodellida</taxon>
        <taxon>Vitrellaceae</taxon>
        <taxon>Vitrella</taxon>
    </lineage>
</organism>
<gene>
    <name evidence="4" type="ORF">Vbra_14051</name>
</gene>
<evidence type="ECO:0000256" key="1">
    <source>
        <dbReference type="ARBA" id="ARBA00008183"/>
    </source>
</evidence>
<dbReference type="PROSITE" id="PS01344">
    <property type="entry name" value="FRATAXIN_1"/>
    <property type="match status" value="1"/>
</dbReference>
<dbReference type="PANTHER" id="PTHR16821">
    <property type="entry name" value="FRATAXIN"/>
    <property type="match status" value="1"/>
</dbReference>
<keyword evidence="2" id="KW-0410">Iron transport</keyword>
<keyword evidence="5" id="KW-1185">Reference proteome</keyword>
<dbReference type="OrthoDB" id="1897642at2759"/>
<dbReference type="GO" id="GO:0051537">
    <property type="term" value="F:2 iron, 2 sulfur cluster binding"/>
    <property type="evidence" value="ECO:0007669"/>
    <property type="project" value="TreeGrafter"/>
</dbReference>
<protein>
    <recommendedName>
        <fullName evidence="6">Ferroxidase</fullName>
    </recommendedName>
</protein>
<dbReference type="GO" id="GO:0008198">
    <property type="term" value="F:ferrous iron binding"/>
    <property type="evidence" value="ECO:0007669"/>
    <property type="project" value="TreeGrafter"/>
</dbReference>
<dbReference type="OMA" id="FASEPRW"/>
<dbReference type="GO" id="GO:0004322">
    <property type="term" value="F:ferroxidase activity"/>
    <property type="evidence" value="ECO:0007669"/>
    <property type="project" value="TreeGrafter"/>
</dbReference>
<dbReference type="STRING" id="1169540.A0A0G4F081"/>
<comment type="similarity">
    <text evidence="1">Belongs to the frataxin family.</text>
</comment>
<dbReference type="PhylomeDB" id="A0A0G4F081"/>
<dbReference type="GO" id="GO:0006826">
    <property type="term" value="P:iron ion transport"/>
    <property type="evidence" value="ECO:0007669"/>
    <property type="project" value="UniProtKB-KW"/>
</dbReference>
<reference evidence="4 5" key="1">
    <citation type="submission" date="2014-11" db="EMBL/GenBank/DDBJ databases">
        <authorList>
            <person name="Zhu J."/>
            <person name="Qi W."/>
            <person name="Song R."/>
        </authorList>
    </citation>
    <scope>NUCLEOTIDE SEQUENCE [LARGE SCALE GENOMIC DNA]</scope>
</reference>
<dbReference type="InterPro" id="IPR020895">
    <property type="entry name" value="Frataxin_CS"/>
</dbReference>
<accession>A0A0G4F081</accession>
<dbReference type="GO" id="GO:0008199">
    <property type="term" value="F:ferric iron binding"/>
    <property type="evidence" value="ECO:0007669"/>
    <property type="project" value="InterPro"/>
</dbReference>
<evidence type="ECO:0000313" key="5">
    <source>
        <dbReference type="Proteomes" id="UP000041254"/>
    </source>
</evidence>
<evidence type="ECO:0000256" key="2">
    <source>
        <dbReference type="ARBA" id="ARBA00022496"/>
    </source>
</evidence>
<dbReference type="SMART" id="SM01219">
    <property type="entry name" value="Frataxin_Cyay"/>
    <property type="match status" value="1"/>
</dbReference>
<dbReference type="InterPro" id="IPR036524">
    <property type="entry name" value="Frataxin/CyaY_sf"/>
</dbReference>
<sequence length="178" mass="20135">MLRRCEICMRKLPFLGAAKESISITGLAHRQHLRLPEDSRRPRQRLGSRAFASAADDAAEEGGSEEFFYHKYADKALQCIHDKIEAAQLDSVEELDLQEGVLNIDLGEHGTFVINKHFVTRQIWYSSPISGAHYFEFASEPRWKSTRHGNDLFGFLSGELQQASGETADLLPCRDKVK</sequence>
<dbReference type="Pfam" id="PF01491">
    <property type="entry name" value="Frataxin_Cyay"/>
    <property type="match status" value="1"/>
</dbReference>
<dbReference type="PROSITE" id="PS50810">
    <property type="entry name" value="FRATAXIN_2"/>
    <property type="match status" value="1"/>
</dbReference>
<dbReference type="VEuPathDB" id="CryptoDB:Vbra_14051"/>
<evidence type="ECO:0000256" key="3">
    <source>
        <dbReference type="ARBA" id="ARBA00023004"/>
    </source>
</evidence>
<keyword evidence="2" id="KW-0406">Ion transport</keyword>
<dbReference type="Gene3D" id="3.30.920.10">
    <property type="entry name" value="Frataxin/CyaY"/>
    <property type="match status" value="1"/>
</dbReference>